<keyword evidence="9" id="KW-0443">Lipid metabolism</keyword>
<proteinExistence type="inferred from homology"/>
<dbReference type="PANTHER" id="PTHR43612:SF3">
    <property type="entry name" value="TRIFUNCTIONAL ENZYME SUBUNIT ALPHA, MITOCHONDRIAL"/>
    <property type="match status" value="1"/>
</dbReference>
<keyword evidence="17" id="KW-1185">Reference proteome</keyword>
<evidence type="ECO:0000313" key="16">
    <source>
        <dbReference type="EMBL" id="MBN4066653.1"/>
    </source>
</evidence>
<evidence type="ECO:0000256" key="2">
    <source>
        <dbReference type="ARBA" id="ARBA00007005"/>
    </source>
</evidence>
<evidence type="ECO:0000256" key="11">
    <source>
        <dbReference type="ARBA" id="ARBA00023268"/>
    </source>
</evidence>
<comment type="catalytic activity">
    <reaction evidence="12">
        <text>a (3S)-3-hydroxyacyl-CoA + NAD(+) = a 3-oxoacyl-CoA + NADH + H(+)</text>
        <dbReference type="Rhea" id="RHEA:22432"/>
        <dbReference type="ChEBI" id="CHEBI:15378"/>
        <dbReference type="ChEBI" id="CHEBI:57318"/>
        <dbReference type="ChEBI" id="CHEBI:57540"/>
        <dbReference type="ChEBI" id="CHEBI:57945"/>
        <dbReference type="ChEBI" id="CHEBI:90726"/>
        <dbReference type="EC" id="1.1.1.35"/>
    </reaction>
</comment>
<name>A0ABS3ASQ3_9BACT</name>
<feature type="domain" description="3-hydroxyacyl-CoA dehydrogenase C-terminal" evidence="14">
    <location>
        <begin position="630"/>
        <end position="701"/>
    </location>
</feature>
<protein>
    <recommendedName>
        <fullName evidence="4">enoyl-CoA hydratase</fullName>
        <ecNumber evidence="4">4.2.1.17</ecNumber>
    </recommendedName>
</protein>
<reference evidence="16 17" key="1">
    <citation type="submission" date="2021-02" db="EMBL/GenBank/DDBJ databases">
        <title>Activity-based single-cell genomes from oceanic crustal fluid captures similar information to metagenomic and metatranscriptomic surveys with orders of magnitude less sampling.</title>
        <authorList>
            <person name="D'Angelo T.S."/>
            <person name="Orcutt B.N."/>
        </authorList>
    </citation>
    <scope>NUCLEOTIDE SEQUENCE [LARGE SCALE GENOMIC DNA]</scope>
    <source>
        <strain evidence="16">AH-315-G07</strain>
    </source>
</reference>
<keyword evidence="11" id="KW-0511">Multifunctional enzyme</keyword>
<dbReference type="Gene3D" id="3.40.50.720">
    <property type="entry name" value="NAD(P)-binding Rossmann-like Domain"/>
    <property type="match status" value="1"/>
</dbReference>
<evidence type="ECO:0000256" key="8">
    <source>
        <dbReference type="ARBA" id="ARBA00023027"/>
    </source>
</evidence>
<dbReference type="SUPFAM" id="SSF51735">
    <property type="entry name" value="NAD(P)-binding Rossmann-fold domains"/>
    <property type="match status" value="1"/>
</dbReference>
<evidence type="ECO:0000313" key="17">
    <source>
        <dbReference type="Proteomes" id="UP000722121"/>
    </source>
</evidence>
<dbReference type="CDD" id="cd06558">
    <property type="entry name" value="crotonase-like"/>
    <property type="match status" value="1"/>
</dbReference>
<evidence type="ECO:0000256" key="4">
    <source>
        <dbReference type="ARBA" id="ARBA00012076"/>
    </source>
</evidence>
<keyword evidence="7" id="KW-0560">Oxidoreductase</keyword>
<evidence type="ECO:0000256" key="13">
    <source>
        <dbReference type="RuleBase" id="RU003707"/>
    </source>
</evidence>
<evidence type="ECO:0000256" key="12">
    <source>
        <dbReference type="ARBA" id="ARBA00049556"/>
    </source>
</evidence>
<dbReference type="InterPro" id="IPR008927">
    <property type="entry name" value="6-PGluconate_DH-like_C_sf"/>
</dbReference>
<feature type="domain" description="3-hydroxyacyl-CoA dehydrogenase NAD binding" evidence="15">
    <location>
        <begin position="324"/>
        <end position="502"/>
    </location>
</feature>
<dbReference type="PANTHER" id="PTHR43612">
    <property type="entry name" value="TRIFUNCTIONAL ENZYME SUBUNIT ALPHA"/>
    <property type="match status" value="1"/>
</dbReference>
<dbReference type="InterPro" id="IPR050136">
    <property type="entry name" value="FA_oxidation_alpha_subunit"/>
</dbReference>
<dbReference type="EMBL" id="JAFITR010000014">
    <property type="protein sequence ID" value="MBN4066653.1"/>
    <property type="molecule type" value="Genomic_DNA"/>
</dbReference>
<evidence type="ECO:0000256" key="1">
    <source>
        <dbReference type="ARBA" id="ARBA00005005"/>
    </source>
</evidence>
<dbReference type="SUPFAM" id="SSF48179">
    <property type="entry name" value="6-phosphogluconate dehydrogenase C-terminal domain-like"/>
    <property type="match status" value="2"/>
</dbReference>
<accession>A0ABS3ASQ3</accession>
<evidence type="ECO:0000259" key="14">
    <source>
        <dbReference type="Pfam" id="PF00725"/>
    </source>
</evidence>
<dbReference type="Pfam" id="PF00725">
    <property type="entry name" value="3HCDH"/>
    <property type="match status" value="2"/>
</dbReference>
<keyword evidence="8" id="KW-0520">NAD</keyword>
<dbReference type="InterPro" id="IPR001753">
    <property type="entry name" value="Enoyl-CoA_hydra/iso"/>
</dbReference>
<keyword evidence="5" id="KW-0276">Fatty acid metabolism</keyword>
<dbReference type="Pfam" id="PF00378">
    <property type="entry name" value="ECH_1"/>
    <property type="match status" value="1"/>
</dbReference>
<dbReference type="EC" id="4.2.1.17" evidence="4"/>
<dbReference type="InterPro" id="IPR036291">
    <property type="entry name" value="NAD(P)-bd_dom_sf"/>
</dbReference>
<keyword evidence="10" id="KW-0456">Lyase</keyword>
<evidence type="ECO:0000256" key="10">
    <source>
        <dbReference type="ARBA" id="ARBA00023239"/>
    </source>
</evidence>
<comment type="similarity">
    <text evidence="3">In the N-terminal section; belongs to the enoyl-CoA hydratase/isomerase family.</text>
</comment>
<gene>
    <name evidence="16" type="ORF">JYU14_01045</name>
</gene>
<dbReference type="InterPro" id="IPR006108">
    <property type="entry name" value="3HC_DH_C"/>
</dbReference>
<dbReference type="Pfam" id="PF02737">
    <property type="entry name" value="3HCDH_N"/>
    <property type="match status" value="1"/>
</dbReference>
<sequence length="710" mass="78529">MDRAIQYSVDKAGVGRMVFDLPGEKVNKLSTAVLEELEAILNGFIEKKETHPSCLVLSSNKPAIFIAGADIKELYEVDKLSDACSLADWGKEIFSKMEALPFPTIACIDGACLGGGLELALSCQYRIATDHEHTRLGLPEVSLGLIPAWGGTQRLPRTIGITRALTMMLTGKPVNARKALKLGLVHGIVAAEFVDAYLNQFIRSLLSDRPEKGRKKSRKKSFVRCIAEKTFFGRKMVFNQAKKSVLKRTKGRYPAPLTIIKLLEETATIPLHKGLKKESEALAAFGEPGFTVFKNLVRIFLAQEALKKDAGVKAEAVVKIPSRAALLGSGVMGGGIAWLFSYRGIPVHMKDLSWEFLSKGFRSANDIYRQLVKIKKIDGRQAALKMHAITASTEYSGFHDRDIVVEAVIEEINIKKNVLQEIEAKVAHDTLICSNTSSLSITEMARALERPERFLGMHFFNPVNRMPLVEVVPGEKTSDDAVASLVALLKKLGKVPVVVKDCPGFLVNRILIPGLLEALRMLEEGVAPEKIEDAFEKFGMPMGPFTLADEVGVDVCLKAATNLNQAYGERMALPVVLKGMVSKQLFGKKTQIGFYLYRNRNVASKFNTAVYTLLEKRQKKGANSLDDQEILNRMLYVMVNEAGRCLEEGVVVSEEYLDLALVMGMGFPAFRGGLMQYTRAVGMDKLVTMMQDYERRWGKRFAPTHYLVGG</sequence>
<comment type="pathway">
    <text evidence="1">Lipid metabolism; fatty acid beta-oxidation.</text>
</comment>
<comment type="similarity">
    <text evidence="13">Belongs to the enoyl-CoA hydratase/isomerase family.</text>
</comment>
<dbReference type="Gene3D" id="1.10.1040.50">
    <property type="match status" value="1"/>
</dbReference>
<evidence type="ECO:0000256" key="3">
    <source>
        <dbReference type="ARBA" id="ARBA00008750"/>
    </source>
</evidence>
<evidence type="ECO:0000256" key="9">
    <source>
        <dbReference type="ARBA" id="ARBA00023098"/>
    </source>
</evidence>
<evidence type="ECO:0000256" key="5">
    <source>
        <dbReference type="ARBA" id="ARBA00022832"/>
    </source>
</evidence>
<dbReference type="SUPFAM" id="SSF52096">
    <property type="entry name" value="ClpP/crotonase"/>
    <property type="match status" value="1"/>
</dbReference>
<dbReference type="InterPro" id="IPR018376">
    <property type="entry name" value="Enoyl-CoA_hyd/isom_CS"/>
</dbReference>
<feature type="domain" description="3-hydroxyacyl-CoA dehydrogenase C-terminal" evidence="14">
    <location>
        <begin position="504"/>
        <end position="597"/>
    </location>
</feature>
<evidence type="ECO:0000256" key="6">
    <source>
        <dbReference type="ARBA" id="ARBA00022963"/>
    </source>
</evidence>
<dbReference type="InterPro" id="IPR029045">
    <property type="entry name" value="ClpP/crotonase-like_dom_sf"/>
</dbReference>
<organism evidence="16 17">
    <name type="scientific">Simkania negevensis</name>
    <dbReference type="NCBI Taxonomy" id="83561"/>
    <lineage>
        <taxon>Bacteria</taxon>
        <taxon>Pseudomonadati</taxon>
        <taxon>Chlamydiota</taxon>
        <taxon>Chlamydiia</taxon>
        <taxon>Parachlamydiales</taxon>
        <taxon>Simkaniaceae</taxon>
        <taxon>Simkania</taxon>
    </lineage>
</organism>
<dbReference type="Gene3D" id="3.90.226.10">
    <property type="entry name" value="2-enoyl-CoA Hydratase, Chain A, domain 1"/>
    <property type="match status" value="1"/>
</dbReference>
<dbReference type="InterPro" id="IPR006176">
    <property type="entry name" value="3-OHacyl-CoA_DH_NAD-bd"/>
</dbReference>
<dbReference type="Proteomes" id="UP000722121">
    <property type="component" value="Unassembled WGS sequence"/>
</dbReference>
<comment type="caution">
    <text evidence="16">The sequence shown here is derived from an EMBL/GenBank/DDBJ whole genome shotgun (WGS) entry which is preliminary data.</text>
</comment>
<comment type="similarity">
    <text evidence="2">In the central section; belongs to the 3-hydroxyacyl-CoA dehydrogenase family.</text>
</comment>
<evidence type="ECO:0000259" key="15">
    <source>
        <dbReference type="Pfam" id="PF02737"/>
    </source>
</evidence>
<dbReference type="PROSITE" id="PS00166">
    <property type="entry name" value="ENOYL_COA_HYDRATASE"/>
    <property type="match status" value="1"/>
</dbReference>
<keyword evidence="6" id="KW-0442">Lipid degradation</keyword>
<evidence type="ECO:0000256" key="7">
    <source>
        <dbReference type="ARBA" id="ARBA00023002"/>
    </source>
</evidence>